<evidence type="ECO:0000256" key="8">
    <source>
        <dbReference type="ARBA" id="ARBA00022840"/>
    </source>
</evidence>
<dbReference type="EC" id="7.6.2.3" evidence="13"/>
<dbReference type="GO" id="GO:0015431">
    <property type="term" value="F:ABC-type glutathione S-conjugate transporter activity"/>
    <property type="evidence" value="ECO:0007669"/>
    <property type="project" value="UniProtKB-EC"/>
</dbReference>
<reference evidence="23 24" key="1">
    <citation type="submission" date="2025-04" db="UniProtKB">
        <authorList>
            <consortium name="RefSeq"/>
        </authorList>
    </citation>
    <scope>IDENTIFICATION</scope>
    <source>
        <tissue evidence="23 24">Blood</tissue>
    </source>
</reference>
<name>A0AA97LBK1_EUBMA</name>
<keyword evidence="11 19" id="KW-0472">Membrane</keyword>
<dbReference type="InterPro" id="IPR017871">
    <property type="entry name" value="ABC_transporter-like_CS"/>
</dbReference>
<dbReference type="PROSITE" id="PS50929">
    <property type="entry name" value="ABC_TM1F"/>
    <property type="match status" value="2"/>
</dbReference>
<dbReference type="InterPro" id="IPR003439">
    <property type="entry name" value="ABC_transporter-like_ATP-bd"/>
</dbReference>
<dbReference type="PROSITE" id="PS50893">
    <property type="entry name" value="ABC_TRANSPORTER_2"/>
    <property type="match status" value="2"/>
</dbReference>
<evidence type="ECO:0000259" key="21">
    <source>
        <dbReference type="PROSITE" id="PS50929"/>
    </source>
</evidence>
<dbReference type="SUPFAM" id="SSF52540">
    <property type="entry name" value="P-loop containing nucleoside triphosphate hydrolases"/>
    <property type="match status" value="2"/>
</dbReference>
<proteinExistence type="inferred from homology"/>
<evidence type="ECO:0000256" key="10">
    <source>
        <dbReference type="ARBA" id="ARBA00022989"/>
    </source>
</evidence>
<feature type="transmembrane region" description="Helical" evidence="19">
    <location>
        <begin position="571"/>
        <end position="594"/>
    </location>
</feature>
<keyword evidence="12" id="KW-0325">Glycoprotein</keyword>
<keyword evidence="9" id="KW-1278">Translocase</keyword>
<evidence type="ECO:0000256" key="17">
    <source>
        <dbReference type="ARBA" id="ARBA00069160"/>
    </source>
</evidence>
<keyword evidence="7" id="KW-0547">Nucleotide-binding</keyword>
<keyword evidence="3" id="KW-0813">Transport</keyword>
<evidence type="ECO:0000256" key="1">
    <source>
        <dbReference type="ARBA" id="ARBA00004554"/>
    </source>
</evidence>
<feature type="transmembrane region" description="Helical" evidence="19">
    <location>
        <begin position="138"/>
        <end position="159"/>
    </location>
</feature>
<dbReference type="FunFam" id="1.20.1560.10:FF:000032">
    <property type="entry name" value="ATP-binding cassette sub-family C member 6"/>
    <property type="match status" value="1"/>
</dbReference>
<dbReference type="InterPro" id="IPR050173">
    <property type="entry name" value="ABC_transporter_C-like"/>
</dbReference>
<evidence type="ECO:0000256" key="14">
    <source>
        <dbReference type="ARBA" id="ARBA00034696"/>
    </source>
</evidence>
<evidence type="ECO:0000256" key="12">
    <source>
        <dbReference type="ARBA" id="ARBA00023180"/>
    </source>
</evidence>
<dbReference type="GO" id="GO:0016323">
    <property type="term" value="C:basolateral plasma membrane"/>
    <property type="evidence" value="ECO:0007669"/>
    <property type="project" value="UniProtKB-SubCell"/>
</dbReference>
<feature type="transmembrane region" description="Helical" evidence="19">
    <location>
        <begin position="973"/>
        <end position="997"/>
    </location>
</feature>
<dbReference type="InterPro" id="IPR036640">
    <property type="entry name" value="ABC1_TM_sf"/>
</dbReference>
<evidence type="ECO:0000313" key="22">
    <source>
        <dbReference type="Proteomes" id="UP001190640"/>
    </source>
</evidence>
<dbReference type="Pfam" id="PF00664">
    <property type="entry name" value="ABC_membrane"/>
    <property type="match status" value="2"/>
</dbReference>
<dbReference type="GO" id="GO:0005524">
    <property type="term" value="F:ATP binding"/>
    <property type="evidence" value="ECO:0007669"/>
    <property type="project" value="UniProtKB-KW"/>
</dbReference>
<feature type="transmembrane region" description="Helical" evidence="19">
    <location>
        <begin position="171"/>
        <end position="193"/>
    </location>
</feature>
<feature type="transmembrane region" description="Helical" evidence="19">
    <location>
        <begin position="931"/>
        <end position="953"/>
    </location>
</feature>
<keyword evidence="22" id="KW-1185">Reference proteome</keyword>
<evidence type="ECO:0000256" key="16">
    <source>
        <dbReference type="ARBA" id="ARBA00053331"/>
    </source>
</evidence>
<dbReference type="RefSeq" id="XP_054848805.1">
    <property type="nucleotide sequence ID" value="XM_054992830.1"/>
</dbReference>
<evidence type="ECO:0000259" key="20">
    <source>
        <dbReference type="PROSITE" id="PS50893"/>
    </source>
</evidence>
<evidence type="ECO:0000256" key="5">
    <source>
        <dbReference type="ARBA" id="ARBA00022692"/>
    </source>
</evidence>
<feature type="transmembrane region" description="Helical" evidence="19">
    <location>
        <begin position="105"/>
        <end position="126"/>
    </location>
</feature>
<protein>
    <recommendedName>
        <fullName evidence="17">ATP-binding cassette sub-family C member 6</fullName>
        <ecNumber evidence="13">7.6.2.3</ecNumber>
    </recommendedName>
    <alternativeName>
        <fullName evidence="18">Multidrug resistance-associated protein 6</fullName>
    </alternativeName>
</protein>
<feature type="domain" description="ABC transporter" evidence="20">
    <location>
        <begin position="1250"/>
        <end position="1484"/>
    </location>
</feature>
<feature type="transmembrane region" description="Helical" evidence="19">
    <location>
        <begin position="395"/>
        <end position="417"/>
    </location>
</feature>
<evidence type="ECO:0000256" key="11">
    <source>
        <dbReference type="ARBA" id="ARBA00023136"/>
    </source>
</evidence>
<dbReference type="InterPro" id="IPR027417">
    <property type="entry name" value="P-loop_NTPase"/>
</dbReference>
<evidence type="ECO:0000256" key="15">
    <source>
        <dbReference type="ARBA" id="ARBA00047523"/>
    </source>
</evidence>
<feature type="transmembrane region" description="Helical" evidence="19">
    <location>
        <begin position="1061"/>
        <end position="1086"/>
    </location>
</feature>
<dbReference type="Gene3D" id="1.20.1560.10">
    <property type="entry name" value="ABC transporter type 1, transmembrane domain"/>
    <property type="match status" value="2"/>
</dbReference>
<evidence type="ECO:0000313" key="23">
    <source>
        <dbReference type="RefSeq" id="XP_054848805.1"/>
    </source>
</evidence>
<gene>
    <name evidence="23 24" type="primary">ABCC6</name>
</gene>
<dbReference type="CDD" id="cd03244">
    <property type="entry name" value="ABCC_MRP_domain2"/>
    <property type="match status" value="1"/>
</dbReference>
<evidence type="ECO:0000256" key="4">
    <source>
        <dbReference type="ARBA" id="ARBA00022553"/>
    </source>
</evidence>
<feature type="transmembrane region" description="Helical" evidence="19">
    <location>
        <begin position="351"/>
        <end position="374"/>
    </location>
</feature>
<keyword evidence="10 19" id="KW-1133">Transmembrane helix</keyword>
<dbReference type="PROSITE" id="PS00211">
    <property type="entry name" value="ABC_TRANSPORTER_1"/>
    <property type="match status" value="2"/>
</dbReference>
<evidence type="ECO:0000313" key="24">
    <source>
        <dbReference type="RefSeq" id="XP_054848806.1"/>
    </source>
</evidence>
<dbReference type="RefSeq" id="XP_054848806.1">
    <property type="nucleotide sequence ID" value="XM_054992831.1"/>
</dbReference>
<comment type="catalytic activity">
    <reaction evidence="15">
        <text>leukotriene C4(in) + ATP + H2O = leukotriene C4(out) + ADP + phosphate + H(+)</text>
        <dbReference type="Rhea" id="RHEA:38963"/>
        <dbReference type="ChEBI" id="CHEBI:15377"/>
        <dbReference type="ChEBI" id="CHEBI:15378"/>
        <dbReference type="ChEBI" id="CHEBI:30616"/>
        <dbReference type="ChEBI" id="CHEBI:43474"/>
        <dbReference type="ChEBI" id="CHEBI:57973"/>
        <dbReference type="ChEBI" id="CHEBI:456216"/>
    </reaction>
    <physiologicalReaction direction="left-to-right" evidence="15">
        <dbReference type="Rhea" id="RHEA:38964"/>
    </physiologicalReaction>
</comment>
<dbReference type="PANTHER" id="PTHR24223:SF339">
    <property type="entry name" value="ATP-BINDING CASSETTE SUB-FAMILY C MEMBER 6"/>
    <property type="match status" value="1"/>
</dbReference>
<dbReference type="GeneID" id="129338529"/>
<evidence type="ECO:0000256" key="2">
    <source>
        <dbReference type="ARBA" id="ARBA00009726"/>
    </source>
</evidence>
<dbReference type="FunFam" id="1.20.1560.10:FF:000001">
    <property type="entry name" value="ATP-binding cassette subfamily C member 1"/>
    <property type="match status" value="1"/>
</dbReference>
<comment type="similarity">
    <text evidence="2">Belongs to the ABC transporter superfamily. ABCC family. Conjugate transporter (TC 3.A.1.208) subfamily.</text>
</comment>
<accession>A0AA97LBK1</accession>
<dbReference type="SUPFAM" id="SSF90123">
    <property type="entry name" value="ABC transporter transmembrane region"/>
    <property type="match status" value="2"/>
</dbReference>
<feature type="transmembrane region" description="Helical" evidence="19">
    <location>
        <begin position="78"/>
        <end position="99"/>
    </location>
</feature>
<dbReference type="InterPro" id="IPR011527">
    <property type="entry name" value="ABC1_TM_dom"/>
</dbReference>
<dbReference type="Gene3D" id="3.40.50.300">
    <property type="entry name" value="P-loop containing nucleotide triphosphate hydrolases"/>
    <property type="match status" value="2"/>
</dbReference>
<evidence type="ECO:0000256" key="18">
    <source>
        <dbReference type="ARBA" id="ARBA00082794"/>
    </source>
</evidence>
<feature type="domain" description="ABC transporter" evidence="20">
    <location>
        <begin position="632"/>
        <end position="854"/>
    </location>
</feature>
<feature type="transmembrane region" description="Helical" evidence="19">
    <location>
        <begin position="532"/>
        <end position="559"/>
    </location>
</feature>
<dbReference type="Proteomes" id="UP001190640">
    <property type="component" value="Chromosome 12"/>
</dbReference>
<evidence type="ECO:0000256" key="6">
    <source>
        <dbReference type="ARBA" id="ARBA00022737"/>
    </source>
</evidence>
<evidence type="ECO:0000256" key="19">
    <source>
        <dbReference type="SAM" id="Phobius"/>
    </source>
</evidence>
<dbReference type="InterPro" id="IPR056227">
    <property type="entry name" value="TMD0_ABC"/>
</dbReference>
<dbReference type="CDD" id="cd18603">
    <property type="entry name" value="ABC_6TM_MRP1_2_3_6_D2_like"/>
    <property type="match status" value="1"/>
</dbReference>
<feature type="domain" description="ABC transmembrane type-1" evidence="21">
    <location>
        <begin position="314"/>
        <end position="596"/>
    </location>
</feature>
<dbReference type="SMART" id="SM00382">
    <property type="entry name" value="AAA"/>
    <property type="match status" value="2"/>
</dbReference>
<dbReference type="KEGG" id="emc:129338529"/>
<sequence>MIVANWLCSSQEESADLWDWNRTWYTATPSFTPCFQNTVLLWIPCAYLWVSFPFYYLYLQRNHRGYIRMSALFKSKMVLGFTLVMLYFASTFFILQQVIQGVPQAPGSVISPALQMFTTTLVLFLIQTERLKGVQSSGVLLVYWLLYFFSATISFSSRIQHALEGGFKNDPFHHLAACISFTLISLELVLCCFTDPPPFFSQAAADNPCPEARASFASRITFWWFLRLIWKGYWRPLQAEDLWSLARDKTSDEIVTQMEKAWRKTAKQPAESVQFRSEQTREESEETSVLLRTEPCPSKPLLKAFWSVFGGSFLLGTLSLVIGDIFLFLIPKTLSLFLNFIVDHEAPSWNGYFYAVLLFLLACLQTLFEQRYMYVCLVLGVKLKTAITGLVYRKILVLSAAAKSTTTAGVIVNLVSVDVQKLTDLIVYFNGTWLAPVRIIICFVFLCQLLGPSALTSVAVFLFLLPLNFAITKKRSHFQEVQMQHKDNRAKLISSMLSNIKILKLHGWEKHFMGQTLDVRAQELQALKTSQFLFSASLASFHSSTFLIAFVMFAVYTLADERNVLSAQKAFVSLALVNILNTAHSFLPFSINAVMQAKVSLKRLATFLCLEELEQPAVDCNSLECIQDRVVVRNGTFSWAREYPPCLKKINLTVPPGSLCAVVGQVGAGKSSLLSALLGEMKRTEGCVALKGTVAFVPQEPWIQNASVEDNVVFGQGIDREWYERGITACALQPDLRGFPAGSQAQIGEKGINISGGQKQRLSLARAVYRKAEIYLLDDPLSAVDAQVGQHIFEQVIGPNGLLKDKTRLLVTNAVHLLSQVDNIIVMANGQISETGSCQELVQRDGTFAEFLESLNTKKKEDQALPGEGNGYEMIPSGLVTHQGKLGGLERGGHKLTEEEMTEPVTGERELTGRVKASVYLSYLRAGGSLFWAYIMLLFICQQAASFCRGYWLSLWASDPVCNGTQQHTEIRVGVFFFLGVAQAICKFGSTATVFLAGAMASRQLFSHLLQDIIQSPMMFFEQTPSGHLLNRFSKEMDAIDSIIPDKLKSLLGFMFHLLEIYLAIIVATPIAVVAVVPLTALYAVLQSFFVTTSCQLKRLEALSRSLVYSHIVETFQGSSSIRAYKDQRRFILQNDFRVDENQRASFPAVVADRWLATNLELLGNILVLFAALLAVNSKPHLSPGMVGFSVSCALQVTGILNWMVRSLTDMENNIMSVERVRDYSETPKEAPWTLSSNFLNENWPTEGMIEFKEYSLRCRPDLELSLKNINIKINGQEKIGISGRTGAGKSSLAMGLLRLVEAAKGEISIDGVNIAQLGLHDLRSKINIIPQDPVLFPGSLRRNLDPLDEYSDEEIWLALERVLLKNFILDLPDHLAYECSEEGGNLSVGQRQLICLARALLRKARILVLDEATAAVDPKTDLQIQSTIKTQFSDCTVLTIAHRVKTIMDCDRILVMENGRVAEFDTPEMLIAQKGLFYRMAEESGLV</sequence>
<keyword evidence="4" id="KW-0597">Phosphoprotein</keyword>
<keyword evidence="5 19" id="KW-0812">Transmembrane</keyword>
<dbReference type="GO" id="GO:0055062">
    <property type="term" value="P:phosphate ion homeostasis"/>
    <property type="evidence" value="ECO:0007669"/>
    <property type="project" value="UniProtKB-ARBA"/>
</dbReference>
<dbReference type="Pfam" id="PF00005">
    <property type="entry name" value="ABC_tran"/>
    <property type="match status" value="2"/>
</dbReference>
<feature type="domain" description="ABC transmembrane type-1" evidence="21">
    <location>
        <begin position="935"/>
        <end position="1213"/>
    </location>
</feature>
<dbReference type="FunFam" id="3.40.50.300:FF:000074">
    <property type="entry name" value="Multidrug resistance-associated protein 5 isoform 1"/>
    <property type="match status" value="1"/>
</dbReference>
<evidence type="ECO:0000256" key="7">
    <source>
        <dbReference type="ARBA" id="ARBA00022741"/>
    </source>
</evidence>
<comment type="function">
    <text evidence="16">Mediates the release of nucleoside triphosphates, predominantly ATP, into the circulation, where it is rapidly converted into AMP and the mineralization inhibitor inorganic pyrophosphate (PPi) by the ecto-enzyme ectonucleotide pyrophosphatase phosphodiesterase 1 (ENPP1), therefore playing a role in PPi homeostasis.</text>
</comment>
<keyword evidence="6" id="KW-0677">Repeat</keyword>
<dbReference type="CTD" id="368"/>
<dbReference type="Pfam" id="PF24357">
    <property type="entry name" value="TMD0_ABC"/>
    <property type="match status" value="1"/>
</dbReference>
<comment type="subcellular location">
    <subcellularLocation>
        <location evidence="14">Basal cell membrane</location>
        <topology evidence="14">Multi-pass membrane protein</topology>
    </subcellularLocation>
    <subcellularLocation>
        <location evidence="1">Basolateral cell membrane</location>
        <topology evidence="1">Multi-pass membrane protein</topology>
    </subcellularLocation>
</comment>
<evidence type="ECO:0000256" key="3">
    <source>
        <dbReference type="ARBA" id="ARBA00022448"/>
    </source>
</evidence>
<feature type="transmembrane region" description="Helical" evidence="19">
    <location>
        <begin position="308"/>
        <end position="331"/>
    </location>
</feature>
<dbReference type="CDD" id="cd18595">
    <property type="entry name" value="ABC_6TM_MRP1_2_3_6_D1_like"/>
    <property type="match status" value="1"/>
</dbReference>
<dbReference type="FunFam" id="3.40.50.300:FF:000450">
    <property type="entry name" value="ABC transporter C family member 2"/>
    <property type="match status" value="1"/>
</dbReference>
<feature type="transmembrane region" description="Helical" evidence="19">
    <location>
        <begin position="437"/>
        <end position="465"/>
    </location>
</feature>
<dbReference type="GO" id="GO:0016887">
    <property type="term" value="F:ATP hydrolysis activity"/>
    <property type="evidence" value="ECO:0007669"/>
    <property type="project" value="InterPro"/>
</dbReference>
<dbReference type="InterPro" id="IPR003593">
    <property type="entry name" value="AAA+_ATPase"/>
</dbReference>
<evidence type="ECO:0000256" key="9">
    <source>
        <dbReference type="ARBA" id="ARBA00022967"/>
    </source>
</evidence>
<evidence type="ECO:0000256" key="13">
    <source>
        <dbReference type="ARBA" id="ARBA00024220"/>
    </source>
</evidence>
<keyword evidence="8 23" id="KW-0067">ATP-binding</keyword>
<feature type="transmembrane region" description="Helical" evidence="19">
    <location>
        <begin position="1155"/>
        <end position="1175"/>
    </location>
</feature>
<dbReference type="PANTHER" id="PTHR24223">
    <property type="entry name" value="ATP-BINDING CASSETTE SUB-FAMILY C"/>
    <property type="match status" value="1"/>
</dbReference>
<organism evidence="22 24">
    <name type="scientific">Eublepharis macularius</name>
    <name type="common">Leopard gecko</name>
    <name type="synonym">Cyrtodactylus macularius</name>
    <dbReference type="NCBI Taxonomy" id="481883"/>
    <lineage>
        <taxon>Eukaryota</taxon>
        <taxon>Metazoa</taxon>
        <taxon>Chordata</taxon>
        <taxon>Craniata</taxon>
        <taxon>Vertebrata</taxon>
        <taxon>Euteleostomi</taxon>
        <taxon>Lepidosauria</taxon>
        <taxon>Squamata</taxon>
        <taxon>Bifurcata</taxon>
        <taxon>Gekkota</taxon>
        <taxon>Eublepharidae</taxon>
        <taxon>Eublepharinae</taxon>
        <taxon>Eublepharis</taxon>
    </lineage>
</organism>
<feature type="transmembrane region" description="Helical" evidence="19">
    <location>
        <begin position="39"/>
        <end position="58"/>
    </location>
</feature>
<dbReference type="CDD" id="cd03250">
    <property type="entry name" value="ABCC_MRP_domain1"/>
    <property type="match status" value="1"/>
</dbReference>